<dbReference type="GO" id="GO:0016787">
    <property type="term" value="F:hydrolase activity"/>
    <property type="evidence" value="ECO:0007669"/>
    <property type="project" value="UniProtKB-KW"/>
</dbReference>
<name>A0A6A6G0R5_9PEZI</name>
<keyword evidence="3" id="KW-0732">Signal</keyword>
<dbReference type="CDD" id="cd00431">
    <property type="entry name" value="cysteine_hydrolases"/>
    <property type="match status" value="1"/>
</dbReference>
<keyword evidence="2" id="KW-0378">Hydrolase</keyword>
<dbReference type="InterPro" id="IPR036380">
    <property type="entry name" value="Isochorismatase-like_sf"/>
</dbReference>
<protein>
    <submittedName>
        <fullName evidence="5">Isochorismatase-like protein</fullName>
    </submittedName>
</protein>
<proteinExistence type="inferred from homology"/>
<dbReference type="InterPro" id="IPR000868">
    <property type="entry name" value="Isochorismatase-like_dom"/>
</dbReference>
<evidence type="ECO:0000313" key="5">
    <source>
        <dbReference type="EMBL" id="KAF2219257.1"/>
    </source>
</evidence>
<evidence type="ECO:0000256" key="1">
    <source>
        <dbReference type="ARBA" id="ARBA00006336"/>
    </source>
</evidence>
<dbReference type="PANTHER" id="PTHR43540:SF9">
    <property type="entry name" value="FAMILY HYDROLASE, PUTATIVE (AFU_ORTHOLOGUE AFUA_2G08700)-RELATED"/>
    <property type="match status" value="1"/>
</dbReference>
<organism evidence="5 6">
    <name type="scientific">Elsinoe ampelina</name>
    <dbReference type="NCBI Taxonomy" id="302913"/>
    <lineage>
        <taxon>Eukaryota</taxon>
        <taxon>Fungi</taxon>
        <taxon>Dikarya</taxon>
        <taxon>Ascomycota</taxon>
        <taxon>Pezizomycotina</taxon>
        <taxon>Dothideomycetes</taxon>
        <taxon>Dothideomycetidae</taxon>
        <taxon>Myriangiales</taxon>
        <taxon>Elsinoaceae</taxon>
        <taxon>Elsinoe</taxon>
    </lineage>
</organism>
<evidence type="ECO:0000256" key="2">
    <source>
        <dbReference type="ARBA" id="ARBA00022801"/>
    </source>
</evidence>
<evidence type="ECO:0000313" key="6">
    <source>
        <dbReference type="Proteomes" id="UP000799538"/>
    </source>
</evidence>
<sequence length="306" mass="33074">MLLQSTLVLPFTALSTPLISSSPPNTTASQTIGNYYNYWSVQNTSGSNVYDLTRSSVLPVTEPRLLENVFTGSRKSAIIEPSRTVLIIIDMQNFFLDPQLSPGASGGRGAVAPTLNMINGFRAIGSKILWTNWGLTEQDLVEMPASFKEGFASDDADVEGSTFGSDMGTITASNGTAVSVGRKLMRGSWNAQPWGDLYPAMVEGLATGTDLYFNKNRLSGLWGAQTPLGIWLEENQITTLFFGGVNADQCVWGTFLDAYYKGYDVVYVDDISQTVSPFSARQMVRYNANLDGFIGSSTEILGALGA</sequence>
<evidence type="ECO:0000259" key="4">
    <source>
        <dbReference type="Pfam" id="PF00857"/>
    </source>
</evidence>
<dbReference type="Proteomes" id="UP000799538">
    <property type="component" value="Unassembled WGS sequence"/>
</dbReference>
<reference evidence="6" key="1">
    <citation type="journal article" date="2020" name="Stud. Mycol.">
        <title>101 Dothideomycetes genomes: A test case for predicting lifestyles and emergence of pathogens.</title>
        <authorList>
            <person name="Haridas S."/>
            <person name="Albert R."/>
            <person name="Binder M."/>
            <person name="Bloem J."/>
            <person name="LaButti K."/>
            <person name="Salamov A."/>
            <person name="Andreopoulos B."/>
            <person name="Baker S."/>
            <person name="Barry K."/>
            <person name="Bills G."/>
            <person name="Bluhm B."/>
            <person name="Cannon C."/>
            <person name="Castanera R."/>
            <person name="Culley D."/>
            <person name="Daum C."/>
            <person name="Ezra D."/>
            <person name="Gonzalez J."/>
            <person name="Henrissat B."/>
            <person name="Kuo A."/>
            <person name="Liang C."/>
            <person name="Lipzen A."/>
            <person name="Lutzoni F."/>
            <person name="Magnuson J."/>
            <person name="Mondo S."/>
            <person name="Nolan M."/>
            <person name="Ohm R."/>
            <person name="Pangilinan J."/>
            <person name="Park H.-J."/>
            <person name="Ramirez L."/>
            <person name="Alfaro M."/>
            <person name="Sun H."/>
            <person name="Tritt A."/>
            <person name="Yoshinaga Y."/>
            <person name="Zwiers L.-H."/>
            <person name="Turgeon B."/>
            <person name="Goodwin S."/>
            <person name="Spatafora J."/>
            <person name="Crous P."/>
            <person name="Grigoriev I."/>
        </authorList>
    </citation>
    <scope>NUCLEOTIDE SEQUENCE [LARGE SCALE GENOMIC DNA]</scope>
    <source>
        <strain evidence="6">CECT 20119</strain>
    </source>
</reference>
<dbReference type="SUPFAM" id="SSF52499">
    <property type="entry name" value="Isochorismatase-like hydrolases"/>
    <property type="match status" value="1"/>
</dbReference>
<dbReference type="PANTHER" id="PTHR43540">
    <property type="entry name" value="PEROXYUREIDOACRYLATE/UREIDOACRYLATE AMIDOHYDROLASE-RELATED"/>
    <property type="match status" value="1"/>
</dbReference>
<feature type="domain" description="Isochorismatase-like" evidence="4">
    <location>
        <begin position="84"/>
        <end position="279"/>
    </location>
</feature>
<gene>
    <name evidence="5" type="ORF">BDZ85DRAFT_285603</name>
</gene>
<dbReference type="Pfam" id="PF00857">
    <property type="entry name" value="Isochorismatase"/>
    <property type="match status" value="1"/>
</dbReference>
<dbReference type="OrthoDB" id="167809at2759"/>
<evidence type="ECO:0000256" key="3">
    <source>
        <dbReference type="SAM" id="SignalP"/>
    </source>
</evidence>
<dbReference type="Gene3D" id="3.40.50.850">
    <property type="entry name" value="Isochorismatase-like"/>
    <property type="match status" value="1"/>
</dbReference>
<accession>A0A6A6G0R5</accession>
<dbReference type="AlphaFoldDB" id="A0A6A6G0R5"/>
<comment type="similarity">
    <text evidence="1">Belongs to the isochorismatase family.</text>
</comment>
<feature type="chain" id="PRO_5025475299" evidence="3">
    <location>
        <begin position="22"/>
        <end position="306"/>
    </location>
</feature>
<feature type="signal peptide" evidence="3">
    <location>
        <begin position="1"/>
        <end position="21"/>
    </location>
</feature>
<dbReference type="InterPro" id="IPR050272">
    <property type="entry name" value="Isochorismatase-like_hydrls"/>
</dbReference>
<keyword evidence="6" id="KW-1185">Reference proteome</keyword>
<dbReference type="EMBL" id="ML992518">
    <property type="protein sequence ID" value="KAF2219257.1"/>
    <property type="molecule type" value="Genomic_DNA"/>
</dbReference>